<dbReference type="GO" id="GO:0012505">
    <property type="term" value="C:endomembrane system"/>
    <property type="evidence" value="ECO:0007669"/>
    <property type="project" value="UniProtKB-SubCell"/>
</dbReference>
<dbReference type="EC" id="3.2.1.101" evidence="4 10"/>
<keyword evidence="5 12" id="KW-0732">Signal</keyword>
<evidence type="ECO:0000256" key="9">
    <source>
        <dbReference type="ARBA" id="ARBA00023295"/>
    </source>
</evidence>
<dbReference type="eggNOG" id="ENOG502QSWP">
    <property type="taxonomic scope" value="Eukaryota"/>
</dbReference>
<evidence type="ECO:0000256" key="12">
    <source>
        <dbReference type="SAM" id="SignalP"/>
    </source>
</evidence>
<dbReference type="STRING" id="692275.N1QH68"/>
<dbReference type="Pfam" id="PF03663">
    <property type="entry name" value="Glyco_hydro_76"/>
    <property type="match status" value="1"/>
</dbReference>
<dbReference type="InterPro" id="IPR005198">
    <property type="entry name" value="Glyco_hydro_76"/>
</dbReference>
<dbReference type="PIRSF" id="PIRSF016302">
    <property type="entry name" value="Man_a_manosd"/>
    <property type="match status" value="1"/>
</dbReference>
<evidence type="ECO:0000256" key="10">
    <source>
        <dbReference type="PIRNR" id="PIRNR016302"/>
    </source>
</evidence>
<dbReference type="HOGENOM" id="CLU_025694_1_2_1"/>
<evidence type="ECO:0000256" key="2">
    <source>
        <dbReference type="ARBA" id="ARBA00004308"/>
    </source>
</evidence>
<dbReference type="PANTHER" id="PTHR12145">
    <property type="entry name" value="MANNAN ENDO-1,6-ALPHA-MANNOSIDASE DCW1"/>
    <property type="match status" value="1"/>
</dbReference>
<dbReference type="EMBL" id="KB456260">
    <property type="protein sequence ID" value="EMF16530.1"/>
    <property type="molecule type" value="Genomic_DNA"/>
</dbReference>
<name>N1QH68_SPHMS</name>
<comment type="catalytic activity">
    <reaction evidence="1 10">
        <text>Random hydrolysis of (1-&gt;6)-alpha-D-mannosidic linkages in unbranched (1-&gt;6)-mannans.</text>
        <dbReference type="EC" id="3.2.1.101"/>
    </reaction>
</comment>
<keyword evidence="7 11" id="KW-0472">Membrane</keyword>
<reference evidence="13 14" key="1">
    <citation type="journal article" date="2012" name="PLoS Pathog.">
        <title>Diverse lifestyles and strategies of plant pathogenesis encoded in the genomes of eighteen Dothideomycetes fungi.</title>
        <authorList>
            <person name="Ohm R.A."/>
            <person name="Feau N."/>
            <person name="Henrissat B."/>
            <person name="Schoch C.L."/>
            <person name="Horwitz B.A."/>
            <person name="Barry K.W."/>
            <person name="Condon B.J."/>
            <person name="Copeland A.C."/>
            <person name="Dhillon B."/>
            <person name="Glaser F."/>
            <person name="Hesse C.N."/>
            <person name="Kosti I."/>
            <person name="LaButti K."/>
            <person name="Lindquist E.A."/>
            <person name="Lucas S."/>
            <person name="Salamov A.A."/>
            <person name="Bradshaw R.E."/>
            <person name="Ciuffetti L."/>
            <person name="Hamelin R.C."/>
            <person name="Kema G.H.J."/>
            <person name="Lawrence C."/>
            <person name="Scott J.A."/>
            <person name="Spatafora J.W."/>
            <person name="Turgeon B.G."/>
            <person name="de Wit P.J.G.M."/>
            <person name="Zhong S."/>
            <person name="Goodwin S.B."/>
            <person name="Grigoriev I.V."/>
        </authorList>
    </citation>
    <scope>NUCLEOTIDE SEQUENCE [LARGE SCALE GENOMIC DNA]</scope>
    <source>
        <strain evidence="13 14">SO2202</strain>
    </source>
</reference>
<evidence type="ECO:0000256" key="4">
    <source>
        <dbReference type="ARBA" id="ARBA00012350"/>
    </source>
</evidence>
<gene>
    <name evidence="13" type="ORF">SEPMUDRAFT_145763</name>
</gene>
<keyword evidence="8" id="KW-0325">Glycoprotein</keyword>
<feature type="signal peptide" evidence="12">
    <location>
        <begin position="1"/>
        <end position="18"/>
    </location>
</feature>
<dbReference type="OrthoDB" id="4187847at2759"/>
<accession>N1QH68</accession>
<dbReference type="FunFam" id="1.50.10.20:FF:000006">
    <property type="entry name" value="Mannan endo-1,6-alpha-mannosidase"/>
    <property type="match status" value="1"/>
</dbReference>
<dbReference type="GO" id="GO:0008496">
    <property type="term" value="F:mannan endo-1,6-alpha-mannosidase activity"/>
    <property type="evidence" value="ECO:0007669"/>
    <property type="project" value="UniProtKB-UniRule"/>
</dbReference>
<keyword evidence="11" id="KW-0812">Transmembrane</keyword>
<dbReference type="SUPFAM" id="SSF48208">
    <property type="entry name" value="Six-hairpin glycosidases"/>
    <property type="match status" value="1"/>
</dbReference>
<dbReference type="Gene3D" id="1.50.10.20">
    <property type="match status" value="1"/>
</dbReference>
<evidence type="ECO:0000256" key="8">
    <source>
        <dbReference type="ARBA" id="ARBA00023180"/>
    </source>
</evidence>
<feature type="transmembrane region" description="Helical" evidence="11">
    <location>
        <begin position="429"/>
        <end position="450"/>
    </location>
</feature>
<dbReference type="InterPro" id="IPR014480">
    <property type="entry name" value="Mannan-1_6-alpha_mannosidase"/>
</dbReference>
<keyword evidence="11" id="KW-1133">Transmembrane helix</keyword>
<organism evidence="13 14">
    <name type="scientific">Sphaerulina musiva (strain SO2202)</name>
    <name type="common">Poplar stem canker fungus</name>
    <name type="synonym">Septoria musiva</name>
    <dbReference type="NCBI Taxonomy" id="692275"/>
    <lineage>
        <taxon>Eukaryota</taxon>
        <taxon>Fungi</taxon>
        <taxon>Dikarya</taxon>
        <taxon>Ascomycota</taxon>
        <taxon>Pezizomycotina</taxon>
        <taxon>Dothideomycetes</taxon>
        <taxon>Dothideomycetidae</taxon>
        <taxon>Mycosphaerellales</taxon>
        <taxon>Mycosphaerellaceae</taxon>
        <taxon>Sphaerulina</taxon>
    </lineage>
</organism>
<feature type="chain" id="PRO_5004109862" description="Mannan endo-1,6-alpha-mannosidase" evidence="12">
    <location>
        <begin position="19"/>
        <end position="451"/>
    </location>
</feature>
<keyword evidence="9 10" id="KW-0326">Glycosidase</keyword>
<dbReference type="AlphaFoldDB" id="N1QH68"/>
<evidence type="ECO:0000313" key="14">
    <source>
        <dbReference type="Proteomes" id="UP000016931"/>
    </source>
</evidence>
<comment type="similarity">
    <text evidence="3 10">Belongs to the glycosyl hydrolase 76 family.</text>
</comment>
<dbReference type="OMA" id="GGAWWMV"/>
<evidence type="ECO:0000256" key="7">
    <source>
        <dbReference type="ARBA" id="ARBA00023136"/>
    </source>
</evidence>
<dbReference type="InterPro" id="IPR008928">
    <property type="entry name" value="6-hairpin_glycosidase_sf"/>
</dbReference>
<dbReference type="GeneID" id="27900388"/>
<evidence type="ECO:0000256" key="11">
    <source>
        <dbReference type="SAM" id="Phobius"/>
    </source>
</evidence>
<dbReference type="Proteomes" id="UP000016931">
    <property type="component" value="Unassembled WGS sequence"/>
</dbReference>
<dbReference type="GO" id="GO:0016052">
    <property type="term" value="P:carbohydrate catabolic process"/>
    <property type="evidence" value="ECO:0007669"/>
    <property type="project" value="InterPro"/>
</dbReference>
<evidence type="ECO:0000256" key="3">
    <source>
        <dbReference type="ARBA" id="ARBA00009699"/>
    </source>
</evidence>
<protein>
    <recommendedName>
        <fullName evidence="4 10">Mannan endo-1,6-alpha-mannosidase</fullName>
        <ecNumber evidence="4 10">3.2.1.101</ecNumber>
    </recommendedName>
</protein>
<keyword evidence="14" id="KW-1185">Reference proteome</keyword>
<evidence type="ECO:0000313" key="13">
    <source>
        <dbReference type="EMBL" id="EMF16530.1"/>
    </source>
</evidence>
<sequence length="451" mass="48470">MKVTAAFSALLAARSAAGISLDLNDPNSIKSAARTCADGMLSFYKGNLTGGIPGLLPGPYYWWEAGAMFGAMVDYWYYTGDTTYNDVTTEALLFQVGPDENYMPPNQSKSLGNDDQAFWGMAAMSAAEANFPNPPPDKPQWLSLALAVWNSQSVRWDTTSCAGGLKWQIFTFNNGYNYKNSISNGCYFNLAARLALYTGNTTYADEANKMWDWVRSVGLISDEYFVYDGTDDTLNCTELNHIQWSYNAGVFLYGAATMWNITQGTPDQDKWRQRTQGMFDGAAKIFFQNNVMYEVACEPSGNCNIDQQSFKAYLSRWMAASTKVAPWLHDSIIPLLSSSATAAAKSCTGGAGGVFCGTKWTEGTFDGAMGVGQQMNALEVIQSNLIDSVQGPLGNKTGASSVAANPDVGLGGDKDPLAPPSAITTADRAGAGIVSALVIVGLLGGAWWMVA</sequence>
<keyword evidence="6 10" id="KW-0378">Hydrolase</keyword>
<evidence type="ECO:0000256" key="6">
    <source>
        <dbReference type="ARBA" id="ARBA00022801"/>
    </source>
</evidence>
<comment type="subcellular location">
    <subcellularLocation>
        <location evidence="2">Endomembrane system</location>
    </subcellularLocation>
</comment>
<dbReference type="PANTHER" id="PTHR12145:SF36">
    <property type="entry name" value="MANNAN ENDO-1,6-ALPHA-MANNOSIDASE DCW1"/>
    <property type="match status" value="1"/>
</dbReference>
<proteinExistence type="inferred from homology"/>
<evidence type="ECO:0000256" key="5">
    <source>
        <dbReference type="ARBA" id="ARBA00022729"/>
    </source>
</evidence>
<evidence type="ECO:0000256" key="1">
    <source>
        <dbReference type="ARBA" id="ARBA00001452"/>
    </source>
</evidence>
<dbReference type="GO" id="GO:0009272">
    <property type="term" value="P:fungal-type cell wall biogenesis"/>
    <property type="evidence" value="ECO:0007669"/>
    <property type="project" value="TreeGrafter"/>
</dbReference>
<dbReference type="RefSeq" id="XP_016764651.1">
    <property type="nucleotide sequence ID" value="XM_016903251.1"/>
</dbReference>